<protein>
    <submittedName>
        <fullName evidence="11">TRAP transporter small permease</fullName>
    </submittedName>
</protein>
<proteinExistence type="inferred from homology"/>
<feature type="transmembrane region" description="Helical" evidence="9">
    <location>
        <begin position="7"/>
        <end position="29"/>
    </location>
</feature>
<evidence type="ECO:0000313" key="12">
    <source>
        <dbReference type="Proteomes" id="UP000777265"/>
    </source>
</evidence>
<keyword evidence="7 9" id="KW-0472">Membrane</keyword>
<feature type="domain" description="Tripartite ATP-independent periplasmic transporters DctQ component" evidence="10">
    <location>
        <begin position="26"/>
        <end position="156"/>
    </location>
</feature>
<dbReference type="PANTHER" id="PTHR35011">
    <property type="entry name" value="2,3-DIKETO-L-GULONATE TRAP TRANSPORTER SMALL PERMEASE PROTEIN YIAM"/>
    <property type="match status" value="1"/>
</dbReference>
<evidence type="ECO:0000256" key="7">
    <source>
        <dbReference type="ARBA" id="ARBA00023136"/>
    </source>
</evidence>
<reference evidence="11" key="1">
    <citation type="journal article" date="2020" name="Biotechnol. Biofuels">
        <title>New insights from the biogas microbiome by comprehensive genome-resolved metagenomics of nearly 1600 species originating from multiple anaerobic digesters.</title>
        <authorList>
            <person name="Campanaro S."/>
            <person name="Treu L."/>
            <person name="Rodriguez-R L.M."/>
            <person name="Kovalovszki A."/>
            <person name="Ziels R.M."/>
            <person name="Maus I."/>
            <person name="Zhu X."/>
            <person name="Kougias P.G."/>
            <person name="Basile A."/>
            <person name="Luo G."/>
            <person name="Schluter A."/>
            <person name="Konstantinidis K.T."/>
            <person name="Angelidaki I."/>
        </authorList>
    </citation>
    <scope>NUCLEOTIDE SEQUENCE</scope>
    <source>
        <strain evidence="11">AS06rmzACSIP_7</strain>
    </source>
</reference>
<comment type="caution">
    <text evidence="11">The sequence shown here is derived from an EMBL/GenBank/DDBJ whole genome shotgun (WGS) entry which is preliminary data.</text>
</comment>
<feature type="transmembrane region" description="Helical" evidence="9">
    <location>
        <begin position="129"/>
        <end position="152"/>
    </location>
</feature>
<accession>A0A971S0I2</accession>
<name>A0A971S0I2_9BACT</name>
<evidence type="ECO:0000256" key="3">
    <source>
        <dbReference type="ARBA" id="ARBA00022475"/>
    </source>
</evidence>
<organism evidence="11 12">
    <name type="scientific">Syntrophorhabdus aromaticivorans</name>
    <dbReference type="NCBI Taxonomy" id="328301"/>
    <lineage>
        <taxon>Bacteria</taxon>
        <taxon>Pseudomonadati</taxon>
        <taxon>Thermodesulfobacteriota</taxon>
        <taxon>Syntrophorhabdia</taxon>
        <taxon>Syntrophorhabdales</taxon>
        <taxon>Syntrophorhabdaceae</taxon>
        <taxon>Syntrophorhabdus</taxon>
    </lineage>
</organism>
<keyword evidence="4" id="KW-0997">Cell inner membrane</keyword>
<dbReference type="GO" id="GO:0005886">
    <property type="term" value="C:plasma membrane"/>
    <property type="evidence" value="ECO:0007669"/>
    <property type="project" value="UniProtKB-SubCell"/>
</dbReference>
<evidence type="ECO:0000256" key="6">
    <source>
        <dbReference type="ARBA" id="ARBA00022989"/>
    </source>
</evidence>
<dbReference type="InterPro" id="IPR007387">
    <property type="entry name" value="TRAP_DctQ"/>
</dbReference>
<keyword evidence="2" id="KW-0813">Transport</keyword>
<dbReference type="Pfam" id="PF04290">
    <property type="entry name" value="DctQ"/>
    <property type="match status" value="1"/>
</dbReference>
<keyword evidence="5 9" id="KW-0812">Transmembrane</keyword>
<evidence type="ECO:0000256" key="5">
    <source>
        <dbReference type="ARBA" id="ARBA00022692"/>
    </source>
</evidence>
<dbReference type="Proteomes" id="UP000777265">
    <property type="component" value="Unassembled WGS sequence"/>
</dbReference>
<dbReference type="PANTHER" id="PTHR35011:SF10">
    <property type="entry name" value="TRAP TRANSPORTER SMALL PERMEASE PROTEIN"/>
    <property type="match status" value="1"/>
</dbReference>
<feature type="transmembrane region" description="Helical" evidence="9">
    <location>
        <begin position="49"/>
        <end position="67"/>
    </location>
</feature>
<reference evidence="11" key="2">
    <citation type="submission" date="2020-01" db="EMBL/GenBank/DDBJ databases">
        <authorList>
            <person name="Campanaro S."/>
        </authorList>
    </citation>
    <scope>NUCLEOTIDE SEQUENCE</scope>
    <source>
        <strain evidence="11">AS06rmzACSIP_7</strain>
    </source>
</reference>
<evidence type="ECO:0000259" key="10">
    <source>
        <dbReference type="Pfam" id="PF04290"/>
    </source>
</evidence>
<evidence type="ECO:0000256" key="8">
    <source>
        <dbReference type="ARBA" id="ARBA00038436"/>
    </source>
</evidence>
<keyword evidence="3" id="KW-1003">Cell membrane</keyword>
<dbReference type="AlphaFoldDB" id="A0A971S0I2"/>
<evidence type="ECO:0000256" key="4">
    <source>
        <dbReference type="ARBA" id="ARBA00022519"/>
    </source>
</evidence>
<dbReference type="GO" id="GO:0015740">
    <property type="term" value="P:C4-dicarboxylate transport"/>
    <property type="evidence" value="ECO:0007669"/>
    <property type="project" value="TreeGrafter"/>
</dbReference>
<gene>
    <name evidence="11" type="ORF">GXY80_06410</name>
</gene>
<evidence type="ECO:0000313" key="11">
    <source>
        <dbReference type="EMBL" id="NLW35101.1"/>
    </source>
</evidence>
<evidence type="ECO:0000256" key="1">
    <source>
        <dbReference type="ARBA" id="ARBA00004429"/>
    </source>
</evidence>
<keyword evidence="6 9" id="KW-1133">Transmembrane helix</keyword>
<dbReference type="GO" id="GO:0022857">
    <property type="term" value="F:transmembrane transporter activity"/>
    <property type="evidence" value="ECO:0007669"/>
    <property type="project" value="TreeGrafter"/>
</dbReference>
<sequence length="160" mass="17804">MDSVYGILVRVSKVLNVIGGTALTFMMFLTVADVIGRAGGHPIIGTYEVVGLSLALVIGFGIPKVSLNRNHIYMEVLVDRMPKAARAMMHTFTRILCIILFVLIGYNLFSCGNEFRMSGEVTSTIMLPFFPIAYGVGVCCFLECFVFIFDIIKIWRGQYE</sequence>
<dbReference type="EMBL" id="JAAYEE010000104">
    <property type="protein sequence ID" value="NLW35101.1"/>
    <property type="molecule type" value="Genomic_DNA"/>
</dbReference>
<evidence type="ECO:0000256" key="9">
    <source>
        <dbReference type="SAM" id="Phobius"/>
    </source>
</evidence>
<feature type="transmembrane region" description="Helical" evidence="9">
    <location>
        <begin position="87"/>
        <end position="109"/>
    </location>
</feature>
<evidence type="ECO:0000256" key="2">
    <source>
        <dbReference type="ARBA" id="ARBA00022448"/>
    </source>
</evidence>
<dbReference type="InterPro" id="IPR055348">
    <property type="entry name" value="DctQ"/>
</dbReference>
<comment type="subcellular location">
    <subcellularLocation>
        <location evidence="1">Cell inner membrane</location>
        <topology evidence="1">Multi-pass membrane protein</topology>
    </subcellularLocation>
</comment>
<comment type="similarity">
    <text evidence="8">Belongs to the TRAP transporter small permease family.</text>
</comment>